<dbReference type="Proteomes" id="UP000049495">
    <property type="component" value="Unassembled WGS sequence"/>
</dbReference>
<reference evidence="2" key="1">
    <citation type="submission" date="2014-06" db="EMBL/GenBank/DDBJ databases">
        <authorList>
            <person name="Le Roux Frederique"/>
        </authorList>
    </citation>
    <scope>NUCLEOTIDE SEQUENCE [LARGE SCALE GENOMIC DNA]</scope>
    <source>
        <strain evidence="2">J5-5</strain>
    </source>
</reference>
<proteinExistence type="predicted"/>
<accession>A0A822MZ54</accession>
<dbReference type="EMBL" id="CCJV01000136">
    <property type="protein sequence ID" value="CDT59026.1"/>
    <property type="molecule type" value="Genomic_DNA"/>
</dbReference>
<protein>
    <submittedName>
        <fullName evidence="1">Uncharacterized protein</fullName>
    </submittedName>
</protein>
<organism evidence="1 2">
    <name type="scientific">Vibrio crassostreae</name>
    <dbReference type="NCBI Taxonomy" id="246167"/>
    <lineage>
        <taxon>Bacteria</taxon>
        <taxon>Pseudomonadati</taxon>
        <taxon>Pseudomonadota</taxon>
        <taxon>Gammaproteobacteria</taxon>
        <taxon>Vibrionales</taxon>
        <taxon>Vibrionaceae</taxon>
        <taxon>Vibrio</taxon>
    </lineage>
</organism>
<gene>
    <name evidence="1" type="ORF">VCR5J5_720092</name>
</gene>
<evidence type="ECO:0000313" key="1">
    <source>
        <dbReference type="EMBL" id="CDT59026.1"/>
    </source>
</evidence>
<comment type="caution">
    <text evidence="1">The sequence shown here is derived from an EMBL/GenBank/DDBJ whole genome shotgun (WGS) entry which is preliminary data.</text>
</comment>
<evidence type="ECO:0000313" key="2">
    <source>
        <dbReference type="Proteomes" id="UP000049495"/>
    </source>
</evidence>
<dbReference type="AlphaFoldDB" id="A0A822MZ54"/>
<name>A0A822MZ54_9VIBR</name>
<sequence length="41" mass="4754">MVGALEALYAYTFIDLFPLKWCYSVRSLKRSFNCEASAYPK</sequence>